<accession>A0ABX1MSB0</accession>
<evidence type="ECO:0000313" key="2">
    <source>
        <dbReference type="EMBL" id="NMF88869.1"/>
    </source>
</evidence>
<dbReference type="Proteomes" id="UP000652074">
    <property type="component" value="Unassembled WGS sequence"/>
</dbReference>
<gene>
    <name evidence="2" type="ORF">GPA26_10335</name>
</gene>
<protein>
    <submittedName>
        <fullName evidence="2">Uncharacterized protein</fullName>
    </submittedName>
</protein>
<organism evidence="2 3">
    <name type="scientific">Aromatoleum petrolei</name>
    <dbReference type="NCBI Taxonomy" id="76116"/>
    <lineage>
        <taxon>Bacteria</taxon>
        <taxon>Pseudomonadati</taxon>
        <taxon>Pseudomonadota</taxon>
        <taxon>Betaproteobacteria</taxon>
        <taxon>Rhodocyclales</taxon>
        <taxon>Rhodocyclaceae</taxon>
        <taxon>Aromatoleum</taxon>
    </lineage>
</organism>
<name>A0ABX1MSB0_9RHOO</name>
<evidence type="ECO:0000256" key="1">
    <source>
        <dbReference type="SAM" id="MobiDB-lite"/>
    </source>
</evidence>
<dbReference type="EMBL" id="WTVR01000017">
    <property type="protein sequence ID" value="NMF88869.1"/>
    <property type="molecule type" value="Genomic_DNA"/>
</dbReference>
<keyword evidence="3" id="KW-1185">Reference proteome</keyword>
<sequence>MLTSRQIDGQTRIALVHPPSPAEMQWEARRAEEQANRAKPLPADTYTQPGFDARRYTADLADWQKRFRGDVEAHRKQSKSDPEYGLAMLRQRELSAFDQVYARSIHPGIKRLDLRRLLVEAGYSRDRRVTAPGAVIPQLLLSKEIRPVGFGGTFADGDRQVELWYMVFDDLGDWNLQDFKESPDFKAFPSEQLPPFQVTRRNAWPALVFARDEQGKLLLYGLSMELDLILSSIFNAQIF</sequence>
<feature type="region of interest" description="Disordered" evidence="1">
    <location>
        <begin position="30"/>
        <end position="49"/>
    </location>
</feature>
<reference evidence="2 3" key="1">
    <citation type="submission" date="2019-12" db="EMBL/GenBank/DDBJ databases">
        <title>Comparative genomics gives insights into the taxonomy of the Azoarcus-Aromatoleum group and reveals separate origins of nif in the plant-associated Azoarcus and non-plant-associated Aromatoleum sub-groups.</title>
        <authorList>
            <person name="Lafos M."/>
            <person name="Maluk M."/>
            <person name="Batista M."/>
            <person name="Junghare M."/>
            <person name="Carmona M."/>
            <person name="Faoro H."/>
            <person name="Cruz L.M."/>
            <person name="Battistoni F."/>
            <person name="De Souza E."/>
            <person name="Pedrosa F."/>
            <person name="Chen W.-M."/>
            <person name="Poole P.S."/>
            <person name="Dixon R.A."/>
            <person name="James E.K."/>
        </authorList>
    </citation>
    <scope>NUCLEOTIDE SEQUENCE [LARGE SCALE GENOMIC DNA]</scope>
    <source>
        <strain evidence="2 3">ToN1</strain>
    </source>
</reference>
<proteinExistence type="predicted"/>
<comment type="caution">
    <text evidence="2">The sequence shown here is derived from an EMBL/GenBank/DDBJ whole genome shotgun (WGS) entry which is preliminary data.</text>
</comment>
<evidence type="ECO:0000313" key="3">
    <source>
        <dbReference type="Proteomes" id="UP000652074"/>
    </source>
</evidence>